<evidence type="ECO:0000256" key="1">
    <source>
        <dbReference type="SAM" id="MobiDB-lite"/>
    </source>
</evidence>
<name>A0ABW6RPT9_9ACTN</name>
<gene>
    <name evidence="2" type="ORF">ACFYWW_33650</name>
</gene>
<dbReference type="Proteomes" id="UP001601976">
    <property type="component" value="Unassembled WGS sequence"/>
</dbReference>
<evidence type="ECO:0000313" key="3">
    <source>
        <dbReference type="Proteomes" id="UP001601976"/>
    </source>
</evidence>
<evidence type="ECO:0000313" key="2">
    <source>
        <dbReference type="EMBL" id="MFF3343585.1"/>
    </source>
</evidence>
<dbReference type="RefSeq" id="WP_387899398.1">
    <property type="nucleotide sequence ID" value="NZ_JBIAPK010000016.1"/>
</dbReference>
<comment type="caution">
    <text evidence="2">The sequence shown here is derived from an EMBL/GenBank/DDBJ whole genome shotgun (WGS) entry which is preliminary data.</text>
</comment>
<sequence>MPSYAKDPRCTAMAEALVPLLRRTCPEGAGGYGGYYQVNLDDEEAVGLSGVELIRAAMRKAAKQLGWKVITFGWTGTRHGTMVGVQDKREVPAEYRAVVDEAMNDKVRAALHEVWGEPGPAPVQRGSVPDDAGVPGGRRRERHLSLLWAGPRWAARLSARTPGP</sequence>
<accession>A0ABW6RPT9</accession>
<organism evidence="2 3">
    <name type="scientific">Streptomyces flavidovirens</name>
    <dbReference type="NCBI Taxonomy" id="67298"/>
    <lineage>
        <taxon>Bacteria</taxon>
        <taxon>Bacillati</taxon>
        <taxon>Actinomycetota</taxon>
        <taxon>Actinomycetes</taxon>
        <taxon>Kitasatosporales</taxon>
        <taxon>Streptomycetaceae</taxon>
        <taxon>Streptomyces</taxon>
    </lineage>
</organism>
<protein>
    <submittedName>
        <fullName evidence="2">Uncharacterized protein</fullName>
    </submittedName>
</protein>
<dbReference type="EMBL" id="JBIAPK010000016">
    <property type="protein sequence ID" value="MFF3343585.1"/>
    <property type="molecule type" value="Genomic_DNA"/>
</dbReference>
<proteinExistence type="predicted"/>
<feature type="region of interest" description="Disordered" evidence="1">
    <location>
        <begin position="116"/>
        <end position="137"/>
    </location>
</feature>
<keyword evidence="3" id="KW-1185">Reference proteome</keyword>
<reference evidence="2 3" key="1">
    <citation type="submission" date="2024-10" db="EMBL/GenBank/DDBJ databases">
        <title>The Natural Products Discovery Center: Release of the First 8490 Sequenced Strains for Exploring Actinobacteria Biosynthetic Diversity.</title>
        <authorList>
            <person name="Kalkreuter E."/>
            <person name="Kautsar S.A."/>
            <person name="Yang D."/>
            <person name="Bader C.D."/>
            <person name="Teijaro C.N."/>
            <person name="Fluegel L."/>
            <person name="Davis C.M."/>
            <person name="Simpson J.R."/>
            <person name="Lauterbach L."/>
            <person name="Steele A.D."/>
            <person name="Gui C."/>
            <person name="Meng S."/>
            <person name="Li G."/>
            <person name="Viehrig K."/>
            <person name="Ye F."/>
            <person name="Su P."/>
            <person name="Kiefer A.F."/>
            <person name="Nichols A."/>
            <person name="Cepeda A.J."/>
            <person name="Yan W."/>
            <person name="Fan B."/>
            <person name="Jiang Y."/>
            <person name="Adhikari A."/>
            <person name="Zheng C.-J."/>
            <person name="Schuster L."/>
            <person name="Cowan T.M."/>
            <person name="Smanski M.J."/>
            <person name="Chevrette M.G."/>
            <person name="De Carvalho L.P.S."/>
            <person name="Shen B."/>
        </authorList>
    </citation>
    <scope>NUCLEOTIDE SEQUENCE [LARGE SCALE GENOMIC DNA]</scope>
    <source>
        <strain evidence="2 3">NPDC003029</strain>
    </source>
</reference>